<keyword evidence="7" id="KW-0812">Transmembrane</keyword>
<feature type="transmembrane region" description="Helical" evidence="7">
    <location>
        <begin position="191"/>
        <end position="213"/>
    </location>
</feature>
<feature type="domain" description="HAMP" evidence="10">
    <location>
        <begin position="217"/>
        <end position="270"/>
    </location>
</feature>
<keyword evidence="2" id="KW-1003">Cell membrane</keyword>
<dbReference type="CDD" id="cd06225">
    <property type="entry name" value="HAMP"/>
    <property type="match status" value="1"/>
</dbReference>
<dbReference type="GO" id="GO:0007165">
    <property type="term" value="P:signal transduction"/>
    <property type="evidence" value="ECO:0007669"/>
    <property type="project" value="UniProtKB-KW"/>
</dbReference>
<dbReference type="PANTHER" id="PTHR32089:SF112">
    <property type="entry name" value="LYSOZYME-LIKE PROTEIN-RELATED"/>
    <property type="match status" value="1"/>
</dbReference>
<keyword evidence="2" id="KW-0997">Cell inner membrane</keyword>
<dbReference type="PANTHER" id="PTHR32089">
    <property type="entry name" value="METHYL-ACCEPTING CHEMOTAXIS PROTEIN MCPB"/>
    <property type="match status" value="1"/>
</dbReference>
<comment type="similarity">
    <text evidence="4">Belongs to the methyl-accepting chemotaxis (MCP) protein family.</text>
</comment>
<dbReference type="GO" id="GO:0006935">
    <property type="term" value="P:chemotaxis"/>
    <property type="evidence" value="ECO:0007669"/>
    <property type="project" value="InterPro"/>
</dbReference>
<evidence type="ECO:0000259" key="10">
    <source>
        <dbReference type="PROSITE" id="PS50885"/>
    </source>
</evidence>
<dbReference type="Pfam" id="PF00672">
    <property type="entry name" value="HAMP"/>
    <property type="match status" value="1"/>
</dbReference>
<keyword evidence="7" id="KW-0472">Membrane</keyword>
<dbReference type="Gene3D" id="1.10.287.950">
    <property type="entry name" value="Methyl-accepting chemotaxis protein"/>
    <property type="match status" value="1"/>
</dbReference>
<dbReference type="EMBL" id="CP158568">
    <property type="protein sequence ID" value="XBY46046.1"/>
    <property type="molecule type" value="Genomic_DNA"/>
</dbReference>
<dbReference type="InterPro" id="IPR004089">
    <property type="entry name" value="MCPsignal_dom"/>
</dbReference>
<reference evidence="11" key="1">
    <citation type="submission" date="2024-06" db="EMBL/GenBank/DDBJ databases">
        <title>Methylostella associata gen. nov., sp. nov., a novel Ancalomicrobiaceae-affiliated facultatively methylotrophic bacteria that feed on methanotrophs of the genus Methylococcus.</title>
        <authorList>
            <person name="Saltykova V."/>
            <person name="Danilova O.V."/>
            <person name="Oshkin I.Y."/>
            <person name="Belova S.E."/>
            <person name="Pimenov N.V."/>
            <person name="Dedysh S.N."/>
        </authorList>
    </citation>
    <scope>NUCLEOTIDE SEQUENCE</scope>
    <source>
        <strain evidence="11">S20</strain>
    </source>
</reference>
<name>A0AAU7XE56_9HYPH</name>
<dbReference type="InterPro" id="IPR004090">
    <property type="entry name" value="Chemotax_Me-accpt_rcpt"/>
</dbReference>
<dbReference type="SUPFAM" id="SSF58104">
    <property type="entry name" value="Methyl-accepting chemotaxis protein (MCP) signaling domain"/>
    <property type="match status" value="1"/>
</dbReference>
<dbReference type="PROSITE" id="PS50885">
    <property type="entry name" value="HAMP"/>
    <property type="match status" value="1"/>
</dbReference>
<dbReference type="RefSeq" id="WP_407051143.1">
    <property type="nucleotide sequence ID" value="NZ_CP158568.1"/>
</dbReference>
<comment type="subcellular location">
    <subcellularLocation>
        <location evidence="1">Cell inner membrane</location>
        <topology evidence="1">Multi-pass membrane protein</topology>
    </subcellularLocation>
</comment>
<proteinExistence type="inferred from homology"/>
<keyword evidence="3 5" id="KW-0807">Transducer</keyword>
<dbReference type="GO" id="GO:0005886">
    <property type="term" value="C:plasma membrane"/>
    <property type="evidence" value="ECO:0007669"/>
    <property type="project" value="UniProtKB-SubCell"/>
</dbReference>
<evidence type="ECO:0000313" key="11">
    <source>
        <dbReference type="EMBL" id="XBY46046.1"/>
    </source>
</evidence>
<evidence type="ECO:0000256" key="5">
    <source>
        <dbReference type="PROSITE-ProRule" id="PRU00284"/>
    </source>
</evidence>
<evidence type="ECO:0000256" key="2">
    <source>
        <dbReference type="ARBA" id="ARBA00022519"/>
    </source>
</evidence>
<dbReference type="Pfam" id="PF00015">
    <property type="entry name" value="MCPsignal"/>
    <property type="match status" value="1"/>
</dbReference>
<dbReference type="AlphaFoldDB" id="A0AAU7XE56"/>
<dbReference type="SMART" id="SM00304">
    <property type="entry name" value="HAMP"/>
    <property type="match status" value="1"/>
</dbReference>
<dbReference type="PROSITE" id="PS50192">
    <property type="entry name" value="T_SNARE"/>
    <property type="match status" value="1"/>
</dbReference>
<dbReference type="PRINTS" id="PR00260">
    <property type="entry name" value="CHEMTRNSDUCR"/>
</dbReference>
<dbReference type="GO" id="GO:0004888">
    <property type="term" value="F:transmembrane signaling receptor activity"/>
    <property type="evidence" value="ECO:0007669"/>
    <property type="project" value="InterPro"/>
</dbReference>
<evidence type="ECO:0000259" key="8">
    <source>
        <dbReference type="PROSITE" id="PS50111"/>
    </source>
</evidence>
<feature type="coiled-coil region" evidence="6">
    <location>
        <begin position="258"/>
        <end position="288"/>
    </location>
</feature>
<dbReference type="SMART" id="SM00283">
    <property type="entry name" value="MA"/>
    <property type="match status" value="1"/>
</dbReference>
<evidence type="ECO:0000256" key="3">
    <source>
        <dbReference type="ARBA" id="ARBA00023224"/>
    </source>
</evidence>
<dbReference type="InterPro" id="IPR000727">
    <property type="entry name" value="T_SNARE_dom"/>
</dbReference>
<evidence type="ECO:0000259" key="9">
    <source>
        <dbReference type="PROSITE" id="PS50192"/>
    </source>
</evidence>
<sequence>MNVKNWPMIWKVVSLLLILGSASLAGALYATSQFSIIDKQNTAILEGPGVGAVAVARADGGVSKTVAGIYQSIVAQSDAEEAAASKARKDGIDSFELYMTKAARFVPAYADRVDQVRKVYRTALDKTCAETIRLAEMPGSTLEARAKADDLMNRTCGPALNETLKLTAAMIEDFKALRDQQKAETAAGAQWSATVTLAGIAATIIAIVALAFFMTRRVVVAPLLAMMKQTEALGRGELDQRFDLGKRSDEIGSLATALEILRTQLREAEVLRARAAETEQQRAEEMRRARIEIADQFQARMGSLAETFVRSAQEVADSAKNLSATAEETSRQAQAVSGAAEEASANVQTTAASTEEMSASIRDISRQVARSNEIADTAAAEATRTDTDVKALAVAATKIGEVVELISNIAAQTNLLALNATIEAARAGEAGRGFAVVASEVKQLASQTAKATEEISAKIGEIQAATDRTVGSIDKINGTIAQIQQISGDIAAAIEQQAAATDEISANTQQAARGTEAVTSNINGVGRAAEMTGAASTQLMGLSNSLSGQANELQQEVVDLVKQIRVG</sequence>
<gene>
    <name evidence="11" type="ORF">ABS361_07380</name>
</gene>
<protein>
    <submittedName>
        <fullName evidence="11">HAMP domain-containing methyl-accepting chemotaxis protein</fullName>
    </submittedName>
</protein>
<evidence type="ECO:0000256" key="1">
    <source>
        <dbReference type="ARBA" id="ARBA00004429"/>
    </source>
</evidence>
<dbReference type="KEGG" id="mflg:ABS361_07380"/>
<evidence type="ECO:0000256" key="6">
    <source>
        <dbReference type="SAM" id="Coils"/>
    </source>
</evidence>
<dbReference type="PROSITE" id="PS50111">
    <property type="entry name" value="CHEMOTAXIS_TRANSDUC_2"/>
    <property type="match status" value="1"/>
</dbReference>
<keyword evidence="6" id="KW-0175">Coiled coil</keyword>
<feature type="domain" description="T-SNARE coiled-coil homology" evidence="9">
    <location>
        <begin position="463"/>
        <end position="525"/>
    </location>
</feature>
<evidence type="ECO:0000256" key="7">
    <source>
        <dbReference type="SAM" id="Phobius"/>
    </source>
</evidence>
<feature type="domain" description="Methyl-accepting transducer" evidence="8">
    <location>
        <begin position="311"/>
        <end position="547"/>
    </location>
</feature>
<accession>A0AAU7XE56</accession>
<keyword evidence="7" id="KW-1133">Transmembrane helix</keyword>
<dbReference type="InterPro" id="IPR003660">
    <property type="entry name" value="HAMP_dom"/>
</dbReference>
<organism evidence="11">
    <name type="scientific">Methyloraptor flagellatus</name>
    <dbReference type="NCBI Taxonomy" id="3162530"/>
    <lineage>
        <taxon>Bacteria</taxon>
        <taxon>Pseudomonadati</taxon>
        <taxon>Pseudomonadota</taxon>
        <taxon>Alphaproteobacteria</taxon>
        <taxon>Hyphomicrobiales</taxon>
        <taxon>Ancalomicrobiaceae</taxon>
        <taxon>Methyloraptor</taxon>
    </lineage>
</organism>
<evidence type="ECO:0000256" key="4">
    <source>
        <dbReference type="ARBA" id="ARBA00029447"/>
    </source>
</evidence>